<protein>
    <submittedName>
        <fullName evidence="1">Uncharacterized protein</fullName>
    </submittedName>
</protein>
<sequence length="230" mass="23209">MSPDAGLLLTMSGVDGVSAIANTPIGDAEVNVDAVQSLVGAVVTQQGGDLSIDFTDSGNFLRGVLSINQEAGNMNQQANIRAIAAADAVGGVGLVTIDINTVQELRGNTLTLIDPGASEVSIQNSFNNGTGIVGINQTAGNMNQQLTVVAIGIGLNVGPDAIQMGDAQLGQIGTSQDNSKTLQGPEATGNNTLADSFNDFTGIAQISQVTGDLNRVTQVIGVSVTTMGAP</sequence>
<dbReference type="KEGG" id="htq:FRZ44_28330"/>
<accession>A0A5J6MJG2</accession>
<organism evidence="1 2">
    <name type="scientific">Hypericibacter terrae</name>
    <dbReference type="NCBI Taxonomy" id="2602015"/>
    <lineage>
        <taxon>Bacteria</taxon>
        <taxon>Pseudomonadati</taxon>
        <taxon>Pseudomonadota</taxon>
        <taxon>Alphaproteobacteria</taxon>
        <taxon>Rhodospirillales</taxon>
        <taxon>Dongiaceae</taxon>
        <taxon>Hypericibacter</taxon>
    </lineage>
</organism>
<reference evidence="1 2" key="1">
    <citation type="submission" date="2019-08" db="EMBL/GenBank/DDBJ databases">
        <title>Hyperibacter terrae gen. nov., sp. nov. and Hyperibacter viscosus sp. nov., two new members in the family Rhodospirillaceae isolated from the rhizosphere of Hypericum perforatum.</title>
        <authorList>
            <person name="Noviana Z."/>
        </authorList>
    </citation>
    <scope>NUCLEOTIDE SEQUENCE [LARGE SCALE GENOMIC DNA]</scope>
    <source>
        <strain evidence="1 2">R5913</strain>
    </source>
</reference>
<dbReference type="EMBL" id="CP042906">
    <property type="protein sequence ID" value="QEX17533.1"/>
    <property type="molecule type" value="Genomic_DNA"/>
</dbReference>
<dbReference type="Proteomes" id="UP000326202">
    <property type="component" value="Chromosome"/>
</dbReference>
<evidence type="ECO:0000313" key="2">
    <source>
        <dbReference type="Proteomes" id="UP000326202"/>
    </source>
</evidence>
<gene>
    <name evidence="1" type="ORF">FRZ44_28330</name>
</gene>
<keyword evidence="2" id="KW-1185">Reference proteome</keyword>
<name>A0A5J6MJG2_9PROT</name>
<proteinExistence type="predicted"/>
<evidence type="ECO:0000313" key="1">
    <source>
        <dbReference type="EMBL" id="QEX17533.1"/>
    </source>
</evidence>
<dbReference type="AlphaFoldDB" id="A0A5J6MJG2"/>